<evidence type="ECO:0000313" key="1">
    <source>
        <dbReference type="EMBL" id="CUP73353.1"/>
    </source>
</evidence>
<evidence type="ECO:0000313" key="2">
    <source>
        <dbReference type="Proteomes" id="UP000095563"/>
    </source>
</evidence>
<dbReference type="Proteomes" id="UP000095563">
    <property type="component" value="Unassembled WGS sequence"/>
</dbReference>
<organism evidence="1 2">
    <name type="scientific">Clostridium baratii</name>
    <dbReference type="NCBI Taxonomy" id="1561"/>
    <lineage>
        <taxon>Bacteria</taxon>
        <taxon>Bacillati</taxon>
        <taxon>Bacillota</taxon>
        <taxon>Clostridia</taxon>
        <taxon>Eubacteriales</taxon>
        <taxon>Clostridiaceae</taxon>
        <taxon>Clostridium</taxon>
    </lineage>
</organism>
<name>A0A174QJF9_9CLOT</name>
<gene>
    <name evidence="1" type="ORF">ERS852568_00593</name>
</gene>
<proteinExistence type="predicted"/>
<protein>
    <submittedName>
        <fullName evidence="1">Uncharacterized protein</fullName>
    </submittedName>
</protein>
<reference evidence="1 2" key="1">
    <citation type="submission" date="2015-09" db="EMBL/GenBank/DDBJ databases">
        <authorList>
            <consortium name="Pathogen Informatics"/>
        </authorList>
    </citation>
    <scope>NUCLEOTIDE SEQUENCE [LARGE SCALE GENOMIC DNA]</scope>
    <source>
        <strain evidence="1 2">2789STDY5834956</strain>
    </source>
</reference>
<sequence length="30" mass="3319">MKQITLEEAILLACKGLFLTVKNGHVISTF</sequence>
<dbReference type="AlphaFoldDB" id="A0A174QJF9"/>
<accession>A0A174QJF9</accession>
<dbReference type="EMBL" id="CZBO01000001">
    <property type="protein sequence ID" value="CUP73353.1"/>
    <property type="molecule type" value="Genomic_DNA"/>
</dbReference>